<feature type="region of interest" description="Disordered" evidence="1">
    <location>
        <begin position="56"/>
        <end position="88"/>
    </location>
</feature>
<dbReference type="Proteomes" id="UP001178508">
    <property type="component" value="Chromosome 13"/>
</dbReference>
<protein>
    <submittedName>
        <fullName evidence="2">Uncharacterized protein</fullName>
    </submittedName>
</protein>
<proteinExistence type="predicted"/>
<dbReference type="AlphaFoldDB" id="A0AAV1GD49"/>
<name>A0AAV1GD49_XYRNO</name>
<gene>
    <name evidence="2" type="ORF">XNOV1_A027630</name>
</gene>
<keyword evidence="3" id="KW-1185">Reference proteome</keyword>
<evidence type="ECO:0000313" key="3">
    <source>
        <dbReference type="Proteomes" id="UP001178508"/>
    </source>
</evidence>
<organism evidence="2 3">
    <name type="scientific">Xyrichtys novacula</name>
    <name type="common">Pearly razorfish</name>
    <name type="synonym">Hemipteronotus novacula</name>
    <dbReference type="NCBI Taxonomy" id="13765"/>
    <lineage>
        <taxon>Eukaryota</taxon>
        <taxon>Metazoa</taxon>
        <taxon>Chordata</taxon>
        <taxon>Craniata</taxon>
        <taxon>Vertebrata</taxon>
        <taxon>Euteleostomi</taxon>
        <taxon>Actinopterygii</taxon>
        <taxon>Neopterygii</taxon>
        <taxon>Teleostei</taxon>
        <taxon>Neoteleostei</taxon>
        <taxon>Acanthomorphata</taxon>
        <taxon>Eupercaria</taxon>
        <taxon>Labriformes</taxon>
        <taxon>Labridae</taxon>
        <taxon>Xyrichtys</taxon>
    </lineage>
</organism>
<dbReference type="EMBL" id="OY660876">
    <property type="protein sequence ID" value="CAJ1071353.1"/>
    <property type="molecule type" value="Genomic_DNA"/>
</dbReference>
<evidence type="ECO:0000313" key="2">
    <source>
        <dbReference type="EMBL" id="CAJ1071353.1"/>
    </source>
</evidence>
<reference evidence="2" key="1">
    <citation type="submission" date="2023-08" db="EMBL/GenBank/DDBJ databases">
        <authorList>
            <person name="Alioto T."/>
            <person name="Alioto T."/>
            <person name="Gomez Garrido J."/>
        </authorList>
    </citation>
    <scope>NUCLEOTIDE SEQUENCE</scope>
</reference>
<evidence type="ECO:0000256" key="1">
    <source>
        <dbReference type="SAM" id="MobiDB-lite"/>
    </source>
</evidence>
<sequence length="129" mass="13552">MTVDEAAGKTSSGSSVSSQLGCYLSAVSADVVPGQKSLNSSDSEQPDLVEQLARCFPSPPGKAPGVKFRGSGRAADIRSPRSSPQSEHSMVKIADHFGLPSTRFPPLCRLGKEGGAPASQWMFNSQRES</sequence>
<accession>A0AAV1GD49</accession>